<feature type="transmembrane region" description="Helical" evidence="1">
    <location>
        <begin position="6"/>
        <end position="26"/>
    </location>
</feature>
<dbReference type="EMBL" id="BBIO01000019">
    <property type="protein sequence ID" value="GAK46453.1"/>
    <property type="molecule type" value="Genomic_DNA"/>
</dbReference>
<keyword evidence="3" id="KW-1185">Reference proteome</keyword>
<keyword evidence="1" id="KW-1133">Transmembrane helix</keyword>
<accession>A0A081BEI5</accession>
<dbReference type="AlphaFoldDB" id="A0A081BEI5"/>
<dbReference type="Pfam" id="PF03597">
    <property type="entry name" value="FixS"/>
    <property type="match status" value="1"/>
</dbReference>
<evidence type="ECO:0000313" key="3">
    <source>
        <dbReference type="Proteomes" id="UP000028702"/>
    </source>
</evidence>
<evidence type="ECO:0000313" key="2">
    <source>
        <dbReference type="EMBL" id="GAK46453.1"/>
    </source>
</evidence>
<dbReference type="STRING" id="1333998.M2A_2952"/>
<keyword evidence="1" id="KW-0472">Membrane</keyword>
<proteinExistence type="predicted"/>
<reference evidence="2 3" key="1">
    <citation type="submission" date="2014-07" db="EMBL/GenBank/DDBJ databases">
        <title>Tepidicaulis marinum gen. nov., sp. nov., a novel marine bacterium denitrifying nitrate to nitrous oxide strictly under microaerobic conditions.</title>
        <authorList>
            <person name="Takeuchi M."/>
            <person name="Yamagishi T."/>
            <person name="Kamagata Y."/>
            <person name="Oshima K."/>
            <person name="Hattori M."/>
            <person name="Katayama T."/>
            <person name="Hanada S."/>
            <person name="Tamaki H."/>
            <person name="Marumo K."/>
            <person name="Maeda H."/>
            <person name="Nedachi M."/>
            <person name="Iwasaki W."/>
            <person name="Suwa Y."/>
            <person name="Sakata S."/>
        </authorList>
    </citation>
    <scope>NUCLEOTIDE SEQUENCE [LARGE SCALE GENOMIC DNA]</scope>
    <source>
        <strain evidence="2 3">MA2</strain>
    </source>
</reference>
<keyword evidence="1" id="KW-0812">Transmembrane</keyword>
<gene>
    <name evidence="2" type="ORF">M2A_2952</name>
</gene>
<dbReference type="InterPro" id="IPR004714">
    <property type="entry name" value="Cyt_oxidase_maturation_cbb3"/>
</dbReference>
<dbReference type="NCBIfam" id="TIGR00847">
    <property type="entry name" value="ccoS"/>
    <property type="match status" value="1"/>
</dbReference>
<dbReference type="PANTHER" id="PTHR41532:SF1">
    <property type="entry name" value="FIXS PROTEIN"/>
    <property type="match status" value="1"/>
</dbReference>
<sequence>MEALLFLIPIALGLGLLGLVAFLWSLKTGQYDDLDGAAERILFEDDNEEAPEEPKEK</sequence>
<dbReference type="Proteomes" id="UP000028702">
    <property type="component" value="Unassembled WGS sequence"/>
</dbReference>
<comment type="caution">
    <text evidence="2">The sequence shown here is derived from an EMBL/GenBank/DDBJ whole genome shotgun (WGS) entry which is preliminary data.</text>
</comment>
<organism evidence="2 3">
    <name type="scientific">Tepidicaulis marinus</name>
    <dbReference type="NCBI Taxonomy" id="1333998"/>
    <lineage>
        <taxon>Bacteria</taxon>
        <taxon>Pseudomonadati</taxon>
        <taxon>Pseudomonadota</taxon>
        <taxon>Alphaproteobacteria</taxon>
        <taxon>Hyphomicrobiales</taxon>
        <taxon>Parvibaculaceae</taxon>
        <taxon>Tepidicaulis</taxon>
    </lineage>
</organism>
<dbReference type="PANTHER" id="PTHR41532">
    <property type="entry name" value="FIXS PROTEIN"/>
    <property type="match status" value="1"/>
</dbReference>
<evidence type="ECO:0000256" key="1">
    <source>
        <dbReference type="SAM" id="Phobius"/>
    </source>
</evidence>
<name>A0A081BEI5_9HYPH</name>
<protein>
    <submittedName>
        <fullName evidence="2">Cbb3-type cytochrome oxidase maturation protein</fullName>
    </submittedName>
</protein>
<dbReference type="RefSeq" id="WP_081875657.1">
    <property type="nucleotide sequence ID" value="NZ_BBIO01000019.1"/>
</dbReference>
<dbReference type="eggNOG" id="COG3197">
    <property type="taxonomic scope" value="Bacteria"/>
</dbReference>